<keyword evidence="5 12" id="KW-0812">Transmembrane</keyword>
<dbReference type="GO" id="GO:0010230">
    <property type="term" value="P:alternative respiration"/>
    <property type="evidence" value="ECO:0007669"/>
    <property type="project" value="TreeGrafter"/>
</dbReference>
<sequence>MVRLLVGILVFVINVLYRDRPYPRFYVLETVARVPYFAYMSVLHLYETLGFWRKADWLKVHFAESWNELHHLLIMEELGGNKSLGDRLLARTAALVYYWIIVALYMVRPRVAYNFMQQVEEHAYATYNQFLTENEAELKAQPATAIAIQYYRDGDLYMFDEFQTGQKATARRPKVDNLYDVFINIRDDETEHVKTMLACQQPDAQLSFQSPHAVTLPPTEVQVVLTPEPTEEVENAPL</sequence>
<keyword evidence="6" id="KW-0479">Metal-binding</keyword>
<dbReference type="PANTHER" id="PTHR31803">
    <property type="entry name" value="ALTERNATIVE OXIDASE"/>
    <property type="match status" value="1"/>
</dbReference>
<dbReference type="RefSeq" id="WP_069965306.1">
    <property type="nucleotide sequence ID" value="NZ_CM124774.1"/>
</dbReference>
<dbReference type="GO" id="GO:0016117">
    <property type="term" value="P:carotenoid biosynthetic process"/>
    <property type="evidence" value="ECO:0007669"/>
    <property type="project" value="TreeGrafter"/>
</dbReference>
<keyword evidence="11 12" id="KW-0472">Membrane</keyword>
<evidence type="ECO:0000256" key="7">
    <source>
        <dbReference type="ARBA" id="ARBA00022982"/>
    </source>
</evidence>
<reference evidence="13" key="1">
    <citation type="submission" date="2016-09" db="EMBL/GenBank/DDBJ databases">
        <title>Draft genome of thermotolerant cyanobacterium Desertifilum sp. strain IPPAS B-1220.</title>
        <authorList>
            <person name="Sinetova M.A."/>
            <person name="Bolakhan K."/>
            <person name="Zayadan B.K."/>
            <person name="Mironov K.S."/>
            <person name="Ustinova V."/>
            <person name="Kupriyanova E.V."/>
            <person name="Sidorov R.A."/>
            <person name="Skrypnik A.N."/>
            <person name="Gogoleva N.E."/>
            <person name="Gogolev Y.V."/>
            <person name="Los D.A."/>
        </authorList>
    </citation>
    <scope>NUCLEOTIDE SEQUENCE [LARGE SCALE GENOMIC DNA]</scope>
    <source>
        <strain evidence="13">IPPAS B-1220</strain>
    </source>
</reference>
<accession>A0A1E5QQY9</accession>
<gene>
    <name evidence="13" type="ORF">BH720_01145</name>
</gene>
<dbReference type="PANTHER" id="PTHR31803:SF10">
    <property type="entry name" value="UBIQUINOL OXIDASE 4, CHLOROPLASTIC_CHROMOPLASTIC"/>
    <property type="match status" value="1"/>
</dbReference>
<name>A0A1E5QQY9_9CYAN</name>
<comment type="caution">
    <text evidence="13">The sequence shown here is derived from an EMBL/GenBank/DDBJ whole genome shotgun (WGS) entry which is preliminary data.</text>
</comment>
<keyword evidence="9" id="KW-0560">Oxidoreductase</keyword>
<evidence type="ECO:0000256" key="6">
    <source>
        <dbReference type="ARBA" id="ARBA00022723"/>
    </source>
</evidence>
<evidence type="ECO:0000256" key="4">
    <source>
        <dbReference type="ARBA" id="ARBA00022660"/>
    </source>
</evidence>
<keyword evidence="7" id="KW-0249">Electron transport</keyword>
<comment type="subcellular location">
    <subcellularLocation>
        <location evidence="2">Membrane</location>
    </subcellularLocation>
</comment>
<dbReference type="Gene3D" id="1.20.1260.140">
    <property type="entry name" value="Alternative oxidase"/>
    <property type="match status" value="1"/>
</dbReference>
<dbReference type="InterPro" id="IPR038659">
    <property type="entry name" value="AOX_sf"/>
</dbReference>
<dbReference type="GO" id="GO:0016020">
    <property type="term" value="C:membrane"/>
    <property type="evidence" value="ECO:0007669"/>
    <property type="project" value="UniProtKB-SubCell"/>
</dbReference>
<dbReference type="GO" id="GO:0046872">
    <property type="term" value="F:metal ion binding"/>
    <property type="evidence" value="ECO:0007669"/>
    <property type="project" value="UniProtKB-KW"/>
</dbReference>
<evidence type="ECO:0000256" key="8">
    <source>
        <dbReference type="ARBA" id="ARBA00022989"/>
    </source>
</evidence>
<keyword evidence="8 12" id="KW-1133">Transmembrane helix</keyword>
<dbReference type="EMBL" id="MJGC01000016">
    <property type="protein sequence ID" value="OEJ77066.1"/>
    <property type="molecule type" value="Genomic_DNA"/>
</dbReference>
<comment type="cofactor">
    <cofactor evidence="1">
        <name>Fe cation</name>
        <dbReference type="ChEBI" id="CHEBI:24875"/>
    </cofactor>
</comment>
<organism evidence="13">
    <name type="scientific">Desertifilum tharense IPPAS B-1220</name>
    <dbReference type="NCBI Taxonomy" id="1781255"/>
    <lineage>
        <taxon>Bacteria</taxon>
        <taxon>Bacillati</taxon>
        <taxon>Cyanobacteriota</taxon>
        <taxon>Cyanophyceae</taxon>
        <taxon>Desertifilales</taxon>
        <taxon>Desertifilaceae</taxon>
        <taxon>Desertifilum</taxon>
    </lineage>
</organism>
<evidence type="ECO:0000256" key="11">
    <source>
        <dbReference type="ARBA" id="ARBA00023136"/>
    </source>
</evidence>
<dbReference type="GO" id="GO:0009916">
    <property type="term" value="F:alternative oxidase activity"/>
    <property type="evidence" value="ECO:0007669"/>
    <property type="project" value="InterPro"/>
</dbReference>
<dbReference type="InterPro" id="IPR002680">
    <property type="entry name" value="AOX"/>
</dbReference>
<evidence type="ECO:0000256" key="10">
    <source>
        <dbReference type="ARBA" id="ARBA00023004"/>
    </source>
</evidence>
<dbReference type="AlphaFoldDB" id="A0A1E5QQY9"/>
<dbReference type="Pfam" id="PF01786">
    <property type="entry name" value="AOX"/>
    <property type="match status" value="1"/>
</dbReference>
<proteinExistence type="predicted"/>
<dbReference type="STRING" id="1781255.BH720_01145"/>
<keyword evidence="10" id="KW-0408">Iron</keyword>
<evidence type="ECO:0000256" key="5">
    <source>
        <dbReference type="ARBA" id="ARBA00022692"/>
    </source>
</evidence>
<keyword evidence="4" id="KW-0679">Respiratory chain</keyword>
<evidence type="ECO:0000256" key="9">
    <source>
        <dbReference type="ARBA" id="ARBA00023002"/>
    </source>
</evidence>
<dbReference type="OrthoDB" id="454587at2"/>
<evidence type="ECO:0000256" key="1">
    <source>
        <dbReference type="ARBA" id="ARBA00001962"/>
    </source>
</evidence>
<protein>
    <submittedName>
        <fullName evidence="13">Plastoquinol terminal oxidase</fullName>
    </submittedName>
</protein>
<evidence type="ECO:0000256" key="2">
    <source>
        <dbReference type="ARBA" id="ARBA00004370"/>
    </source>
</evidence>
<evidence type="ECO:0000313" key="13">
    <source>
        <dbReference type="EMBL" id="OEJ77066.1"/>
    </source>
</evidence>
<evidence type="ECO:0000256" key="3">
    <source>
        <dbReference type="ARBA" id="ARBA00022448"/>
    </source>
</evidence>
<keyword evidence="3" id="KW-0813">Transport</keyword>
<evidence type="ECO:0000256" key="12">
    <source>
        <dbReference type="SAM" id="Phobius"/>
    </source>
</evidence>
<feature type="transmembrane region" description="Helical" evidence="12">
    <location>
        <begin position="88"/>
        <end position="107"/>
    </location>
</feature>
<dbReference type="CDD" id="cd01053">
    <property type="entry name" value="AOX"/>
    <property type="match status" value="1"/>
</dbReference>